<comment type="caution">
    <text evidence="3">The sequence shown here is derived from an EMBL/GenBank/DDBJ whole genome shotgun (WGS) entry which is preliminary data.</text>
</comment>
<accession>A0A9E5DKS8</accession>
<dbReference type="Pfam" id="PF03596">
    <property type="entry name" value="Cad"/>
    <property type="match status" value="1"/>
</dbReference>
<dbReference type="EMBL" id="JAPVES010000024">
    <property type="protein sequence ID" value="MCZ3371160.1"/>
    <property type="molecule type" value="Genomic_DNA"/>
</dbReference>
<reference evidence="3" key="1">
    <citation type="submission" date="2022-12" db="EMBL/GenBank/DDBJ databases">
        <title>Reclassification of two methanogenic archaea species isolated from the Kolyma lowland permafrost.</title>
        <authorList>
            <person name="Trubitsyn V.E."/>
            <person name="Rivkina E.M."/>
            <person name="Shcherbakova V.A."/>
        </authorList>
    </citation>
    <scope>NUCLEOTIDE SEQUENCE</scope>
    <source>
        <strain evidence="2">M2</strain>
        <strain evidence="3">MK4</strain>
    </source>
</reference>
<feature type="transmembrane region" description="Helical" evidence="1">
    <location>
        <begin position="67"/>
        <end position="85"/>
    </location>
</feature>
<dbReference type="Proteomes" id="UP001074446">
    <property type="component" value="Unassembled WGS sequence"/>
</dbReference>
<dbReference type="AlphaFoldDB" id="A0A9E5DKS8"/>
<organism evidence="3">
    <name type="scientific">Methanobacterium veterum</name>
    <dbReference type="NCBI Taxonomy" id="408577"/>
    <lineage>
        <taxon>Archaea</taxon>
        <taxon>Methanobacteriati</taxon>
        <taxon>Methanobacteriota</taxon>
        <taxon>Methanomada group</taxon>
        <taxon>Methanobacteria</taxon>
        <taxon>Methanobacteriales</taxon>
        <taxon>Methanobacteriaceae</taxon>
        <taxon>Methanobacterium</taxon>
    </lineage>
</organism>
<proteinExistence type="predicted"/>
<keyword evidence="1" id="KW-0472">Membrane</keyword>
<dbReference type="Proteomes" id="UP001068021">
    <property type="component" value="Unassembled WGS sequence"/>
</dbReference>
<evidence type="ECO:0000313" key="4">
    <source>
        <dbReference type="Proteomes" id="UP001068021"/>
    </source>
</evidence>
<keyword evidence="1" id="KW-1133">Transmembrane helix</keyword>
<gene>
    <name evidence="3" type="ORF">O3H35_00765</name>
    <name evidence="2" type="ORF">O3H54_07350</name>
</gene>
<name>A0A9E5DKS8_9EURY</name>
<evidence type="ECO:0000313" key="2">
    <source>
        <dbReference type="EMBL" id="MCZ3365696.1"/>
    </source>
</evidence>
<evidence type="ECO:0000313" key="3">
    <source>
        <dbReference type="EMBL" id="MCZ3371160.1"/>
    </source>
</evidence>
<dbReference type="EMBL" id="JAPVER010000020">
    <property type="protein sequence ID" value="MCZ3365696.1"/>
    <property type="molecule type" value="Genomic_DNA"/>
</dbReference>
<protein>
    <submittedName>
        <fullName evidence="3">Cadmium resistance transporter</fullName>
    </submittedName>
</protein>
<keyword evidence="1" id="KW-0812">Transmembrane</keyword>
<dbReference type="InterPro" id="IPR004676">
    <property type="entry name" value="Cd-R_transporter"/>
</dbReference>
<dbReference type="RefSeq" id="WP_084689128.1">
    <property type="nucleotide sequence ID" value="NZ_JAPVER010000020.1"/>
</dbReference>
<sequence length="111" mass="12551">MIELIFLIFTAVAMFIATNLDDLFVLMIFFSNKEFTARQVVLGQYIGVMALIAISALSYFLKLVIPVNWIGLLGILPIIIGLKNLKDLKDNKDVSANYNINEENNGFFFKI</sequence>
<feature type="transmembrane region" description="Helical" evidence="1">
    <location>
        <begin position="42"/>
        <end position="61"/>
    </location>
</feature>
<keyword evidence="4" id="KW-1185">Reference proteome</keyword>
<evidence type="ECO:0000256" key="1">
    <source>
        <dbReference type="SAM" id="Phobius"/>
    </source>
</evidence>
<feature type="transmembrane region" description="Helical" evidence="1">
    <location>
        <begin position="6"/>
        <end position="30"/>
    </location>
</feature>